<keyword evidence="2" id="KW-1185">Reference proteome</keyword>
<proteinExistence type="predicted"/>
<organism evidence="1 2">
    <name type="scientific">Tritrichomonas foetus</name>
    <dbReference type="NCBI Taxonomy" id="1144522"/>
    <lineage>
        <taxon>Eukaryota</taxon>
        <taxon>Metamonada</taxon>
        <taxon>Parabasalia</taxon>
        <taxon>Tritrichomonadida</taxon>
        <taxon>Tritrichomonadidae</taxon>
        <taxon>Tritrichomonas</taxon>
    </lineage>
</organism>
<dbReference type="EMBL" id="MLAK01000626">
    <property type="protein sequence ID" value="OHT09948.1"/>
    <property type="molecule type" value="Genomic_DNA"/>
</dbReference>
<gene>
    <name evidence="1" type="ORF">TRFO_21041</name>
</gene>
<reference evidence="1" key="1">
    <citation type="submission" date="2016-10" db="EMBL/GenBank/DDBJ databases">
        <authorList>
            <person name="Benchimol M."/>
            <person name="Almeida L.G."/>
            <person name="Vasconcelos A.T."/>
            <person name="Perreira-Neves A."/>
            <person name="Rosa I.A."/>
            <person name="Tasca T."/>
            <person name="Bogo M.R."/>
            <person name="de Souza W."/>
        </authorList>
    </citation>
    <scope>NUCLEOTIDE SEQUENCE [LARGE SCALE GENOMIC DNA]</scope>
    <source>
        <strain evidence="1">K</strain>
    </source>
</reference>
<name>A0A1J4KJF9_9EUKA</name>
<dbReference type="RefSeq" id="XP_068363084.1">
    <property type="nucleotide sequence ID" value="XM_068501731.1"/>
</dbReference>
<protein>
    <submittedName>
        <fullName evidence="1">Uncharacterized protein</fullName>
    </submittedName>
</protein>
<accession>A0A1J4KJF9</accession>
<evidence type="ECO:0000313" key="1">
    <source>
        <dbReference type="EMBL" id="OHT09948.1"/>
    </source>
</evidence>
<evidence type="ECO:0000313" key="2">
    <source>
        <dbReference type="Proteomes" id="UP000179807"/>
    </source>
</evidence>
<dbReference type="AlphaFoldDB" id="A0A1J4KJF9"/>
<comment type="caution">
    <text evidence="1">The sequence shown here is derived from an EMBL/GenBank/DDBJ whole genome shotgun (WGS) entry which is preliminary data.</text>
</comment>
<sequence>MNQFSRNHFSNLLYVIEKTSFNRDILNQFQYFIEDFFFDCQTAFRKTHFFINVLIYWRENENTFSKILSPQFLEDLETISDLLNDEFTIHDSSKVGEGPSDWTKPLSAILNEIPWRDGKKRIFWVSNENSFGKRFCGFDPEWQNPRQSEETMVSLTQQLAQQRIRFFAVNTTKGKDNGGLRTFREMKKIFEENHNHGFSIHQYKIEQPDDNNVRNEIICLMEKKDDVSYFLKNTNLKNEDFI</sequence>
<dbReference type="VEuPathDB" id="TrichDB:TRFO_21041"/>
<dbReference type="Proteomes" id="UP000179807">
    <property type="component" value="Unassembled WGS sequence"/>
</dbReference>
<dbReference type="GeneID" id="94836435"/>